<keyword evidence="1" id="KW-0547">Nucleotide-binding</keyword>
<dbReference type="GeneID" id="84817965"/>
<sequence length="703" mass="80557">MPTKYKVHLHPIPYEYKPNSVQVASLSKTITSHTEELTAQELAEKLAQGHTVVLGLMNGERKKANFISQQVLMLDFDNKVGDEKAKGDDYVTIADILADDWFKANAAFIYKTFSYQKDWEKFRVVFLLDQPLTKHEDVTEAYKWLMKAFPQADPSTKDCSRLFYGGEEYIEINFDNTLTIPKKKDVTQSTTHTHQQSHHYPKTVKPLTKRQSSQMIRAYIEREKDNLQDYGNALSAITVIAKAALVGEIDEESAREYVKLLAMDKHIWEAENELKLNEFLGKRPEDIYTNYTFRQKFGAGGKGKSDFDVFEYANEFIERYQVVYYNQALFFRTGVSWSSSDNKLLRLVDQEVNLKRSADTELLHQLIKKAPLIEEEILNIQLKNDYRIEGGKVKEGAVEDFTPYLLDVAYDPKAYDQTVDDFLNFLVKDRQDLRLIIEELLGHIIMLQGFPHKVFFLVGEKGGNGKSTFLEMLNNFVGELGSNINLENFKDHTSVASLEGKLVNIGDDIDASYMEKSQIFKTLASGNKVALRPIYKEPFTLKNRATLIFTANDMPVFKDKTGGIERRLVILPCDNVVKTADFEIDKKLSSDQAKSYILNLALQGLERIRRNGGKLSESETLKHELESYMEDSDTVLSYINNKGIDPNMDRKMVYSDYVQYCAEIGQTPHKAIAFGKRLKAKGYETRETRRAGVKMFLYEKVDA</sequence>
<dbReference type="OrthoDB" id="9763644at2"/>
<evidence type="ECO:0000256" key="3">
    <source>
        <dbReference type="ARBA" id="ARBA00022840"/>
    </source>
</evidence>
<feature type="domain" description="SF3 helicase" evidence="4">
    <location>
        <begin position="432"/>
        <end position="586"/>
    </location>
</feature>
<dbReference type="InterPro" id="IPR006500">
    <property type="entry name" value="Helicase_put_C_phage/plasmid"/>
</dbReference>
<dbReference type="EMBL" id="ACIN03000013">
    <property type="protein sequence ID" value="ESK65302.1"/>
    <property type="molecule type" value="Genomic_DNA"/>
</dbReference>
<evidence type="ECO:0000256" key="2">
    <source>
        <dbReference type="ARBA" id="ARBA00022801"/>
    </source>
</evidence>
<reference evidence="5" key="1">
    <citation type="submission" date="2013-06" db="EMBL/GenBank/DDBJ databases">
        <authorList>
            <person name="Weinstock G."/>
            <person name="Sodergren E."/>
            <person name="Clifton S."/>
            <person name="Fulton L."/>
            <person name="Fulton B."/>
            <person name="Courtney L."/>
            <person name="Fronick C."/>
            <person name="Harrison M."/>
            <person name="Strong C."/>
            <person name="Farmer C."/>
            <person name="Delahaunty K."/>
            <person name="Markovic C."/>
            <person name="Hall O."/>
            <person name="Minx P."/>
            <person name="Tomlinson C."/>
            <person name="Mitreva M."/>
            <person name="Nelson J."/>
            <person name="Hou S."/>
            <person name="Wollam A."/>
            <person name="Pepin K.H."/>
            <person name="Johnson M."/>
            <person name="Bhonagiri V."/>
            <person name="Nash W.E."/>
            <person name="Warren W."/>
            <person name="Chinwalla A."/>
            <person name="Mardis E.R."/>
            <person name="Wilson R.K."/>
        </authorList>
    </citation>
    <scope>NUCLEOTIDE SEQUENCE [LARGE SCALE GENOMIC DNA]</scope>
    <source>
        <strain evidence="5">ATCC 49176</strain>
    </source>
</reference>
<dbReference type="STRING" id="592010.GCWU000182_001463"/>
<comment type="caution">
    <text evidence="5">The sequence shown here is derived from an EMBL/GenBank/DDBJ whole genome shotgun (WGS) entry which is preliminary data.</text>
</comment>
<dbReference type="NCBIfam" id="TIGR01613">
    <property type="entry name" value="primase_Cterm"/>
    <property type="match status" value="1"/>
</dbReference>
<dbReference type="GO" id="GO:0005524">
    <property type="term" value="F:ATP binding"/>
    <property type="evidence" value="ECO:0007669"/>
    <property type="project" value="UniProtKB-KW"/>
</dbReference>
<keyword evidence="2" id="KW-0378">Hydrolase</keyword>
<dbReference type="AlphaFoldDB" id="W1Q2I5"/>
<accession>W1Q2I5</accession>
<dbReference type="PANTHER" id="PTHR35372:SF2">
    <property type="entry name" value="SF3 HELICASE DOMAIN-CONTAINING PROTEIN"/>
    <property type="match status" value="1"/>
</dbReference>
<dbReference type="GO" id="GO:0016787">
    <property type="term" value="F:hydrolase activity"/>
    <property type="evidence" value="ECO:0007669"/>
    <property type="project" value="UniProtKB-KW"/>
</dbReference>
<dbReference type="InterPro" id="IPR014015">
    <property type="entry name" value="Helicase_SF3_DNA-vir"/>
</dbReference>
<protein>
    <submittedName>
        <fullName evidence="5">Phage/plasmid primase, P4 family domain protein</fullName>
    </submittedName>
</protein>
<dbReference type="eggNOG" id="COG3378">
    <property type="taxonomic scope" value="Bacteria"/>
</dbReference>
<dbReference type="Proteomes" id="UP000019050">
    <property type="component" value="Unassembled WGS sequence"/>
</dbReference>
<evidence type="ECO:0000313" key="6">
    <source>
        <dbReference type="Proteomes" id="UP000019050"/>
    </source>
</evidence>
<dbReference type="InterPro" id="IPR051620">
    <property type="entry name" value="ORF904-like_C"/>
</dbReference>
<dbReference type="InterPro" id="IPR027417">
    <property type="entry name" value="P-loop_NTPase"/>
</dbReference>
<keyword evidence="6" id="KW-1185">Reference proteome</keyword>
<evidence type="ECO:0000313" key="5">
    <source>
        <dbReference type="EMBL" id="ESK65302.1"/>
    </source>
</evidence>
<dbReference type="InterPro" id="IPR045455">
    <property type="entry name" value="NrS-1_pol-like_helicase"/>
</dbReference>
<dbReference type="Gene3D" id="3.40.50.300">
    <property type="entry name" value="P-loop containing nucleotide triphosphate hydrolases"/>
    <property type="match status" value="1"/>
</dbReference>
<name>W1Q2I5_ABIDE</name>
<evidence type="ECO:0000256" key="1">
    <source>
        <dbReference type="ARBA" id="ARBA00022741"/>
    </source>
</evidence>
<dbReference type="SUPFAM" id="SSF52540">
    <property type="entry name" value="P-loop containing nucleoside triphosphate hydrolases"/>
    <property type="match status" value="1"/>
</dbReference>
<dbReference type="RefSeq" id="WP_023392105.1">
    <property type="nucleotide sequence ID" value="NZ_KI535340.1"/>
</dbReference>
<dbReference type="PROSITE" id="PS51206">
    <property type="entry name" value="SF3_HELICASE_1"/>
    <property type="match status" value="1"/>
</dbReference>
<evidence type="ECO:0000259" key="4">
    <source>
        <dbReference type="PROSITE" id="PS51206"/>
    </source>
</evidence>
<proteinExistence type="predicted"/>
<gene>
    <name evidence="5" type="ORF">GCWU000182_001463</name>
</gene>
<organism evidence="5 6">
    <name type="scientific">Abiotrophia defectiva ATCC 49176</name>
    <dbReference type="NCBI Taxonomy" id="592010"/>
    <lineage>
        <taxon>Bacteria</taxon>
        <taxon>Bacillati</taxon>
        <taxon>Bacillota</taxon>
        <taxon>Bacilli</taxon>
        <taxon>Lactobacillales</taxon>
        <taxon>Aerococcaceae</taxon>
        <taxon>Abiotrophia</taxon>
    </lineage>
</organism>
<dbReference type="Pfam" id="PF19263">
    <property type="entry name" value="DUF5906"/>
    <property type="match status" value="1"/>
</dbReference>
<dbReference type="HOGENOM" id="CLU_024434_0_0_9"/>
<keyword evidence="3" id="KW-0067">ATP-binding</keyword>
<dbReference type="PANTHER" id="PTHR35372">
    <property type="entry name" value="ATP BINDING PROTEIN-RELATED"/>
    <property type="match status" value="1"/>
</dbReference>